<reference evidence="4 6" key="1">
    <citation type="journal article" date="2014" name="Genome Biol. Evol.">
        <title>The secreted proteins of Achlya hypogyna and Thraustotheca clavata identify the ancestral oomycete secretome and reveal gene acquisitions by horizontal gene transfer.</title>
        <authorList>
            <person name="Misner I."/>
            <person name="Blouin N."/>
            <person name="Leonard G."/>
            <person name="Richards T.A."/>
            <person name="Lane C.E."/>
        </authorList>
    </citation>
    <scope>NUCLEOTIDE SEQUENCE</scope>
    <source>
        <strain evidence="4 6">ATCC 34112</strain>
    </source>
</reference>
<feature type="chain" id="PRO_5002027223" evidence="3">
    <location>
        <begin position="18"/>
        <end position="243"/>
    </location>
</feature>
<dbReference type="PANTHER" id="PTHR11240:SF22">
    <property type="entry name" value="RIBONUCLEASE T2"/>
    <property type="match status" value="1"/>
</dbReference>
<dbReference type="PROSITE" id="PS00530">
    <property type="entry name" value="RNASE_T2_1"/>
    <property type="match status" value="1"/>
</dbReference>
<dbReference type="AlphaFoldDB" id="A0A0A7CLB7"/>
<comment type="similarity">
    <text evidence="1 2">Belongs to the RNase T2 family.</text>
</comment>
<evidence type="ECO:0000256" key="1">
    <source>
        <dbReference type="ARBA" id="ARBA00007469"/>
    </source>
</evidence>
<dbReference type="GO" id="GO:0006401">
    <property type="term" value="P:RNA catabolic process"/>
    <property type="evidence" value="ECO:0007669"/>
    <property type="project" value="TreeGrafter"/>
</dbReference>
<evidence type="ECO:0000313" key="5">
    <source>
        <dbReference type="EMBL" id="OQS05596.1"/>
    </source>
</evidence>
<dbReference type="InterPro" id="IPR001568">
    <property type="entry name" value="RNase_T2-like"/>
</dbReference>
<dbReference type="CDD" id="cd00374">
    <property type="entry name" value="RNase_T2"/>
    <property type="match status" value="1"/>
</dbReference>
<dbReference type="Pfam" id="PF00445">
    <property type="entry name" value="Ribonuclease_T2"/>
    <property type="match status" value="1"/>
</dbReference>
<dbReference type="SUPFAM" id="SSF55895">
    <property type="entry name" value="Ribonuclease Rh-like"/>
    <property type="match status" value="1"/>
</dbReference>
<evidence type="ECO:0000256" key="2">
    <source>
        <dbReference type="RuleBase" id="RU004328"/>
    </source>
</evidence>
<evidence type="ECO:0000313" key="6">
    <source>
        <dbReference type="Proteomes" id="UP000243217"/>
    </source>
</evidence>
<dbReference type="OrthoDB" id="435754at2759"/>
<evidence type="ECO:0000256" key="3">
    <source>
        <dbReference type="SAM" id="SignalP"/>
    </source>
</evidence>
<sequence length="243" mass="27435">MIRSVILGLAGVATTIASVPVWVDNPNVFELELFNNALQFDFYVFAHSWQPSFCYHEPYPAQALLGCKEPQEYWKTHFTVHGLWPELNEGPHPGFCSKEELNIDLVRKAIGEVTLEEYWPNVKVPVNSSSYDSFWNHEWTRHGTCSGLDQVTYFKSAIELIKTHGTPECIQKSVGKTMSTKELREAYGGPKRVVLQCKGKTLSQVFTCIAKDKNNVPTKASDCSIQVLKEDTCHGTEVYLPAF</sequence>
<dbReference type="EMBL" id="KM037991">
    <property type="protein sequence ID" value="AIG55452.1"/>
    <property type="molecule type" value="Genomic_DNA"/>
</dbReference>
<dbReference type="EMBL" id="JNBS01000441">
    <property type="protein sequence ID" value="OQS05596.1"/>
    <property type="molecule type" value="Genomic_DNA"/>
</dbReference>
<organism evidence="4">
    <name type="scientific">Thraustotheca clavata</name>
    <dbReference type="NCBI Taxonomy" id="74557"/>
    <lineage>
        <taxon>Eukaryota</taxon>
        <taxon>Sar</taxon>
        <taxon>Stramenopiles</taxon>
        <taxon>Oomycota</taxon>
        <taxon>Saprolegniomycetes</taxon>
        <taxon>Saprolegniales</taxon>
        <taxon>Achlyaceae</taxon>
        <taxon>Thraustotheca</taxon>
    </lineage>
</organism>
<dbReference type="InterPro" id="IPR018188">
    <property type="entry name" value="RNase_T2_His_AS_1"/>
</dbReference>
<dbReference type="PANTHER" id="PTHR11240">
    <property type="entry name" value="RIBONUCLEASE T2"/>
    <property type="match status" value="1"/>
</dbReference>
<dbReference type="InterPro" id="IPR036430">
    <property type="entry name" value="RNase_T2-like_sf"/>
</dbReference>
<proteinExistence type="inferred from homology"/>
<evidence type="ECO:0000313" key="4">
    <source>
        <dbReference type="EMBL" id="AIG55452.1"/>
    </source>
</evidence>
<protein>
    <submittedName>
        <fullName evidence="4">Secreted protein</fullName>
    </submittedName>
</protein>
<feature type="signal peptide" evidence="3">
    <location>
        <begin position="1"/>
        <end position="17"/>
    </location>
</feature>
<dbReference type="InterPro" id="IPR033130">
    <property type="entry name" value="RNase_T2_His_AS_2"/>
</dbReference>
<dbReference type="GO" id="GO:0005576">
    <property type="term" value="C:extracellular region"/>
    <property type="evidence" value="ECO:0007669"/>
    <property type="project" value="TreeGrafter"/>
</dbReference>
<accession>A0A0A7CLB7</accession>
<keyword evidence="6" id="KW-1185">Reference proteome</keyword>
<dbReference type="GO" id="GO:0033897">
    <property type="term" value="F:ribonuclease T2 activity"/>
    <property type="evidence" value="ECO:0007669"/>
    <property type="project" value="InterPro"/>
</dbReference>
<dbReference type="Proteomes" id="UP000243217">
    <property type="component" value="Unassembled WGS sequence"/>
</dbReference>
<dbReference type="PROSITE" id="PS00531">
    <property type="entry name" value="RNASE_T2_2"/>
    <property type="match status" value="1"/>
</dbReference>
<dbReference type="Gene3D" id="3.90.730.10">
    <property type="entry name" value="Ribonuclease T2-like"/>
    <property type="match status" value="1"/>
</dbReference>
<dbReference type="GO" id="GO:0003723">
    <property type="term" value="F:RNA binding"/>
    <property type="evidence" value="ECO:0007669"/>
    <property type="project" value="InterPro"/>
</dbReference>
<gene>
    <name evidence="5" type="ORF">THRCLA_02301</name>
</gene>
<keyword evidence="3" id="KW-0732">Signal</keyword>
<name>A0A0A7CLB7_9STRA</name>